<proteinExistence type="predicted"/>
<keyword evidence="2" id="KW-0812">Transmembrane</keyword>
<keyword evidence="2" id="KW-1133">Transmembrane helix</keyword>
<feature type="transmembrane region" description="Helical" evidence="2">
    <location>
        <begin position="1611"/>
        <end position="1638"/>
    </location>
</feature>
<feature type="region of interest" description="Disordered" evidence="1">
    <location>
        <begin position="543"/>
        <end position="574"/>
    </location>
</feature>
<gene>
    <name evidence="3" type="ORF">DYB32_006572</name>
</gene>
<feature type="transmembrane region" description="Helical" evidence="2">
    <location>
        <begin position="861"/>
        <end position="880"/>
    </location>
</feature>
<feature type="transmembrane region" description="Helical" evidence="2">
    <location>
        <begin position="1761"/>
        <end position="1778"/>
    </location>
</feature>
<evidence type="ECO:0000256" key="2">
    <source>
        <dbReference type="SAM" id="Phobius"/>
    </source>
</evidence>
<organism evidence="3 4">
    <name type="scientific">Aphanomyces invadans</name>
    <dbReference type="NCBI Taxonomy" id="157072"/>
    <lineage>
        <taxon>Eukaryota</taxon>
        <taxon>Sar</taxon>
        <taxon>Stramenopiles</taxon>
        <taxon>Oomycota</taxon>
        <taxon>Saprolegniomycetes</taxon>
        <taxon>Saprolegniales</taxon>
        <taxon>Verrucalvaceae</taxon>
        <taxon>Aphanomyces</taxon>
    </lineage>
</organism>
<dbReference type="VEuPathDB" id="FungiDB:H310_13753"/>
<evidence type="ECO:0000313" key="4">
    <source>
        <dbReference type="Proteomes" id="UP000285060"/>
    </source>
</evidence>
<keyword evidence="2" id="KW-0472">Membrane</keyword>
<evidence type="ECO:0000313" key="3">
    <source>
        <dbReference type="EMBL" id="RHY27730.1"/>
    </source>
</evidence>
<feature type="transmembrane region" description="Helical" evidence="2">
    <location>
        <begin position="773"/>
        <end position="794"/>
    </location>
</feature>
<dbReference type="Proteomes" id="UP000285060">
    <property type="component" value="Unassembled WGS sequence"/>
</dbReference>
<feature type="transmembrane region" description="Helical" evidence="2">
    <location>
        <begin position="40"/>
        <end position="60"/>
    </location>
</feature>
<feature type="transmembrane region" description="Helical" evidence="2">
    <location>
        <begin position="657"/>
        <end position="686"/>
    </location>
</feature>
<feature type="transmembrane region" description="Helical" evidence="2">
    <location>
        <begin position="831"/>
        <end position="849"/>
    </location>
</feature>
<comment type="caution">
    <text evidence="3">The sequence shown here is derived from an EMBL/GenBank/DDBJ whole genome shotgun (WGS) entry which is preliminary data.</text>
</comment>
<feature type="transmembrane region" description="Helical" evidence="2">
    <location>
        <begin position="698"/>
        <end position="723"/>
    </location>
</feature>
<sequence>MRWINHGATHRIIPVQTKEKYLEAREDGPVIRGPRQSSRLATALGFIYLVVTVSCSAWYLTIVQPHLENDLWLPQFNSTGIQTYLGDLIHVRHTLHQAGTFDVARSDATLFRSYGESDSLLTLPASAPRQVLLDSIAFDAAITTIRMQSLDTYFGYRTPFCWIDFNRRFEAAHTDARQARCAATDKDNAAVYVETVLRNTEAKAILAWPLFDTFNETVLTAMSRVDPDLATSWIAMVLQGTVLAIPDEIRYWEQQGLRRFTLQFQNTYPQRLDDAILLEDALGMQQRFTISALSVTSPDRGPGSTFWTSLNFASVMTVASSYGCSIVRGAPNDAAALGVSWDTDMLYAAASGYPGVDLIRSHIGPLGAIDVRMVAVPPALGTYFLQFREHLYEYLQDDHTLRHAYLHLSEPVVDPTPSAWAGYNYHGGNLLCPLHDPVAFIQPSFGISDDCSEQLPYSLHLRRENIVFALVASGLSIDQIRSVCAFTSTSVDSCLASLVPALPLVAKWNQTTRFASMFSPPWTALASLNISFMQFATVVPDAPPSDVGETTDGTTLSAASDPTNSTVVDDPTATDGTPIPDYVVQEVPARVFLVQPLVAPGDLWSFYGWVQLHDWMTGAREVYSFEGDVSTLTVLTEPQEEVFLVANDLEIPRKGCFYIWIVTIYVSFVVTFVVALMIFYSFFIGFHVEWWNLFQCNWVIGYVWIGRPFIFLRGMTAMLLLSSSTVTFTNNMGFSRIAFTPKPLVHTMVLAGESTWLTIVLHDIFLPFTDQELTVYAPLSTAFIWATMTAIQVLSPHVATLTIHRTCSYEFVGLTASCTSATVEFGSVRRFGLLFIVHAGSIAISYVLVKVFYNVTGRKRAHGNVVAHVLIPGVAQAFFIQSGNGELFLDRVACVMCGMFSYRDTIFHAPSWIVLTLPAHNGIGYLFDVAKFVMKPLTSPETVTKHKYIRLLGLVGLFNMATSVTGSWAYLAQVKDIMSNDFWWAGFNTTGHQTYLCNWFNRQLLEPTMDRNVELQMNELRYAEVGTDNHYNATDTVVYSPPLYASAIQLEVNTLPNVVAGLRAMQGCDVPWIAAAYCYVDFGRKWEMANSAARQARCQASERQNGAVYLEAPLRNVDWSSLTSCWGDSLSIGVYSYLDTVQDGKVWRQTLPTSLPVDAEVLWWTSHGISEYVTQWQNYKQLGIVETFDVQNAFGFTYPLTIKRSRGLFRMQDELRPSSFTMSWGLASELWAVTDNATLVAGLHLIRQSPQFAFQNVTPADALAQNLTLAYPLSQGLYIVQETLGPFGSVDMKRVACPTSLRRLYQNLTEALVLLLNVNASTVPDYQWLLQNNANQSQVIETYQALFEHNVAPFALMPPEWNATVALCGGQLMCGFDWCGGRLAQDYFSSTEECGAPFTFDEAAPSNENLVKALMAADVKRMQKDDVQANLCGCDVLGADETACENCKGLLGNTTAFVANLFTASSLATFRTMAAAVETEVRTNLKLEMIQFLTNAADGVIVEDSIVELSRVALMANPLVAFPAWVYLFEWVEGRREAVAFQGEKDAITTLSNPLPVQRNPANPRELPLSFSFYSYRLSQYITGVLMMVAAVVCVYIVTNKGDVEYGNIGTFNMVAGLVWVGRPMILLRACSAISVLATANMELIKSPVLTSIYADTYPWFTTFLSTSEVSWLVFVIDDVASVIMKEHTAECNIQNKVFKMLAVQLLANSGQLSWVSSGLWSAITPVHHIARVGRVCTLTSVDMDVECSSGLFEYGIPSRFYGIVLVTFAGCCFAYMFKWKFYEHRDGPHKASSFFLPAVAKYNFNFHKWEVNNVLYLDKPSAVLSGILIFEYHDTLYVFDVKIWRRYSIDVSASRQSMKGHSHLQHFYHALPLVE</sequence>
<feature type="transmembrane region" description="Helical" evidence="2">
    <location>
        <begin position="948"/>
        <end position="971"/>
    </location>
</feature>
<feature type="transmembrane region" description="Helical" evidence="2">
    <location>
        <begin position="909"/>
        <end position="927"/>
    </location>
</feature>
<feature type="compositionally biased region" description="Polar residues" evidence="1">
    <location>
        <begin position="551"/>
        <end position="567"/>
    </location>
</feature>
<feature type="transmembrane region" description="Helical" evidence="2">
    <location>
        <begin position="1578"/>
        <end position="1599"/>
    </location>
</feature>
<accession>A0A418AR47</accession>
<name>A0A418AR47_9STRA</name>
<feature type="transmembrane region" description="Helical" evidence="2">
    <location>
        <begin position="743"/>
        <end position="761"/>
    </location>
</feature>
<reference evidence="3 4" key="1">
    <citation type="submission" date="2018-08" db="EMBL/GenBank/DDBJ databases">
        <title>Aphanomyces genome sequencing and annotation.</title>
        <authorList>
            <person name="Minardi D."/>
            <person name="Oidtmann B."/>
            <person name="Van Der Giezen M."/>
            <person name="Studholme D.J."/>
        </authorList>
    </citation>
    <scope>NUCLEOTIDE SEQUENCE [LARGE SCALE GENOMIC DNA]</scope>
    <source>
        <strain evidence="3 4">NJM0002</strain>
    </source>
</reference>
<protein>
    <submittedName>
        <fullName evidence="3">Uncharacterized protein</fullName>
    </submittedName>
</protein>
<evidence type="ECO:0000256" key="1">
    <source>
        <dbReference type="SAM" id="MobiDB-lite"/>
    </source>
</evidence>
<keyword evidence="4" id="KW-1185">Reference proteome</keyword>
<dbReference type="EMBL" id="QUSY01000717">
    <property type="protein sequence ID" value="RHY27730.1"/>
    <property type="molecule type" value="Genomic_DNA"/>
</dbReference>